<keyword evidence="3" id="KW-1017">Isopeptide bond</keyword>
<keyword evidence="6" id="KW-0206">Cytoskeleton</keyword>
<dbReference type="InterPro" id="IPR029071">
    <property type="entry name" value="Ubiquitin-like_domsf"/>
</dbReference>
<evidence type="ECO:0000256" key="8">
    <source>
        <dbReference type="ARBA" id="ARBA00035693"/>
    </source>
</evidence>
<evidence type="ECO:0000256" key="7">
    <source>
        <dbReference type="ARBA" id="ARBA00035656"/>
    </source>
</evidence>
<dbReference type="Proteomes" id="UP001158576">
    <property type="component" value="Chromosome 2"/>
</dbReference>
<dbReference type="SUPFAM" id="SSF54236">
    <property type="entry name" value="Ubiquitin-like"/>
    <property type="match status" value="1"/>
</dbReference>
<dbReference type="PANTHER" id="PTHR31144">
    <property type="entry name" value="UPF0602 PROTEIN C4ORF47"/>
    <property type="match status" value="1"/>
</dbReference>
<keyword evidence="5" id="KW-0072">Autophagy</keyword>
<evidence type="ECO:0000256" key="3">
    <source>
        <dbReference type="ARBA" id="ARBA00022499"/>
    </source>
</evidence>
<evidence type="ECO:0000256" key="4">
    <source>
        <dbReference type="ARBA" id="ARBA00022786"/>
    </source>
</evidence>
<evidence type="ECO:0000256" key="9">
    <source>
        <dbReference type="SAM" id="MobiDB-lite"/>
    </source>
</evidence>
<dbReference type="CDD" id="cd01612">
    <property type="entry name" value="Ubl_ATG12"/>
    <property type="match status" value="1"/>
</dbReference>
<dbReference type="Gene3D" id="3.10.20.90">
    <property type="entry name" value="Phosphatidylinositol 3-kinase Catalytic Subunit, Chain A, domain 1"/>
    <property type="match status" value="1"/>
</dbReference>
<dbReference type="EMBL" id="OU015567">
    <property type="protein sequence ID" value="CAG5111737.1"/>
    <property type="molecule type" value="Genomic_DNA"/>
</dbReference>
<comment type="similarity">
    <text evidence="7">Belongs to the CFAP96 family.</text>
</comment>
<organism evidence="10 11">
    <name type="scientific">Oikopleura dioica</name>
    <name type="common">Tunicate</name>
    <dbReference type="NCBI Taxonomy" id="34765"/>
    <lineage>
        <taxon>Eukaryota</taxon>
        <taxon>Metazoa</taxon>
        <taxon>Chordata</taxon>
        <taxon>Tunicata</taxon>
        <taxon>Appendicularia</taxon>
        <taxon>Copelata</taxon>
        <taxon>Oikopleuridae</taxon>
        <taxon>Oikopleura</taxon>
    </lineage>
</organism>
<dbReference type="PANTHER" id="PTHR31144:SF1">
    <property type="entry name" value="UPF0602 PROTEIN C4ORF47"/>
    <property type="match status" value="1"/>
</dbReference>
<evidence type="ECO:0000256" key="5">
    <source>
        <dbReference type="ARBA" id="ARBA00023006"/>
    </source>
</evidence>
<dbReference type="Pfam" id="PF15239">
    <property type="entry name" value="CFAP96-like"/>
    <property type="match status" value="1"/>
</dbReference>
<sequence>MTETAPEKVEILLRAVGDAPVLKKNKFKLNRTQKIAFVSDFLRKATKCEGDERIFLYIHQAFSPTMDSPIGTLFDNHASDNKLVVHYNIMGRDEGGKSDMERVGLFSEVGYTTLGDKYPKVHPSSRPINQTAHKGKQMLPGGSKTMSANQSGYFEPNFKRIMEKEAYIDPVKLRRQERLQKGKKNIGKSFLPSNYPKKPSGAGNHYGTLSGPIEHFSAQTKPKAAYIKEKKNFLTNPSKHGTGYGYVGVTLGKYQDHAVDPYNRMKELKRKEMEKSKALMKGGHFKLNLHPKTYFNPNIFKADRPLPPPKPASVKPPAVKPFKHSSPGKALGGSKAGCFDNYPSHSNDLYTIKQNKKVTVNSSGKLFHAIPGPKSRPTPSIMAKNVAVRVNRNNYKTIKSVM</sequence>
<evidence type="ECO:0000313" key="11">
    <source>
        <dbReference type="Proteomes" id="UP001158576"/>
    </source>
</evidence>
<protein>
    <recommendedName>
        <fullName evidence="8">Cilia-and flagella-associated protein 96</fullName>
    </recommendedName>
</protein>
<proteinExistence type="inferred from homology"/>
<evidence type="ECO:0000256" key="2">
    <source>
        <dbReference type="ARBA" id="ARBA00022490"/>
    </source>
</evidence>
<accession>A0ABN7T8P0</accession>
<keyword evidence="2" id="KW-0963">Cytoplasm</keyword>
<dbReference type="InterPro" id="IPR007242">
    <property type="entry name" value="Atg12"/>
</dbReference>
<evidence type="ECO:0000313" key="10">
    <source>
        <dbReference type="EMBL" id="CAG5111737.1"/>
    </source>
</evidence>
<dbReference type="InterPro" id="IPR029358">
    <property type="entry name" value="CFAP96"/>
</dbReference>
<comment type="subcellular location">
    <subcellularLocation>
        <location evidence="1">Cytoplasm</location>
        <location evidence="1">Cytoskeleton</location>
        <location evidence="1">Microtubule organizing center</location>
        <location evidence="1">Centrosome</location>
    </subcellularLocation>
</comment>
<keyword evidence="4" id="KW-0833">Ubl conjugation pathway</keyword>
<keyword evidence="11" id="KW-1185">Reference proteome</keyword>
<evidence type="ECO:0000256" key="6">
    <source>
        <dbReference type="ARBA" id="ARBA00023212"/>
    </source>
</evidence>
<gene>
    <name evidence="10" type="ORF">OKIOD_LOCUS14777</name>
</gene>
<feature type="region of interest" description="Disordered" evidence="9">
    <location>
        <begin position="307"/>
        <end position="335"/>
    </location>
</feature>
<dbReference type="Pfam" id="PF04110">
    <property type="entry name" value="APG12"/>
    <property type="match status" value="1"/>
</dbReference>
<name>A0ABN7T8P0_OIKDI</name>
<reference evidence="10 11" key="1">
    <citation type="submission" date="2021-04" db="EMBL/GenBank/DDBJ databases">
        <authorList>
            <person name="Bliznina A."/>
        </authorList>
    </citation>
    <scope>NUCLEOTIDE SEQUENCE [LARGE SCALE GENOMIC DNA]</scope>
</reference>
<feature type="region of interest" description="Disordered" evidence="9">
    <location>
        <begin position="117"/>
        <end position="146"/>
    </location>
</feature>
<evidence type="ECO:0000256" key="1">
    <source>
        <dbReference type="ARBA" id="ARBA00004300"/>
    </source>
</evidence>